<gene>
    <name evidence="2" type="ORF">TCIL3000_10_7300</name>
</gene>
<dbReference type="VEuPathDB" id="TriTrypDB:TcIL3000_10_7300"/>
<proteinExistence type="predicted"/>
<keyword evidence="1" id="KW-0472">Membrane</keyword>
<accession>G0UX39</accession>
<organism evidence="2">
    <name type="scientific">Trypanosoma congolense (strain IL3000)</name>
    <dbReference type="NCBI Taxonomy" id="1068625"/>
    <lineage>
        <taxon>Eukaryota</taxon>
        <taxon>Discoba</taxon>
        <taxon>Euglenozoa</taxon>
        <taxon>Kinetoplastea</taxon>
        <taxon>Metakinetoplastina</taxon>
        <taxon>Trypanosomatida</taxon>
        <taxon>Trypanosomatidae</taxon>
        <taxon>Trypanosoma</taxon>
        <taxon>Nannomonas</taxon>
    </lineage>
</organism>
<dbReference type="AlphaFoldDB" id="G0UX39"/>
<dbReference type="EMBL" id="HE575323">
    <property type="protein sequence ID" value="CCC93956.1"/>
    <property type="molecule type" value="Genomic_DNA"/>
</dbReference>
<name>G0UX39_TRYCI</name>
<sequence>MKYCQRMHGAPPFTFSFVYPPLTLPTSNGLSCWPHVICTYRQPFIFMRARVALLLYYASRCLRICAWRGFRIRIHCRAGINARTYACTHHGCVRSGAMRDTFSYARILFLISYFCDVFLCVFFLLFILLAHERNILYCACTQFNEEHVTTVNVSILTLRNITKRLFIPSCIINAV</sequence>
<keyword evidence="1" id="KW-1133">Transmembrane helix</keyword>
<keyword evidence="1" id="KW-0812">Transmembrane</keyword>
<protein>
    <submittedName>
        <fullName evidence="2">Uncharacterized protein TCIL3000_10_7300</fullName>
    </submittedName>
</protein>
<feature type="transmembrane region" description="Helical" evidence="1">
    <location>
        <begin position="107"/>
        <end position="130"/>
    </location>
</feature>
<reference evidence="2" key="1">
    <citation type="journal article" date="2012" name="Proc. Natl. Acad. Sci. U.S.A.">
        <title>Antigenic diversity is generated by distinct evolutionary mechanisms in African trypanosome species.</title>
        <authorList>
            <person name="Jackson A.P."/>
            <person name="Berry A."/>
            <person name="Aslett M."/>
            <person name="Allison H.C."/>
            <person name="Burton P."/>
            <person name="Vavrova-Anderson J."/>
            <person name="Brown R."/>
            <person name="Browne H."/>
            <person name="Corton N."/>
            <person name="Hauser H."/>
            <person name="Gamble J."/>
            <person name="Gilderthorp R."/>
            <person name="Marcello L."/>
            <person name="McQuillan J."/>
            <person name="Otto T.D."/>
            <person name="Quail M.A."/>
            <person name="Sanders M.J."/>
            <person name="van Tonder A."/>
            <person name="Ginger M.L."/>
            <person name="Field M.C."/>
            <person name="Barry J.D."/>
            <person name="Hertz-Fowler C."/>
            <person name="Berriman M."/>
        </authorList>
    </citation>
    <scope>NUCLEOTIDE SEQUENCE</scope>
    <source>
        <strain evidence="2">IL3000</strain>
    </source>
</reference>
<evidence type="ECO:0000256" key="1">
    <source>
        <dbReference type="SAM" id="Phobius"/>
    </source>
</evidence>
<evidence type="ECO:0000313" key="2">
    <source>
        <dbReference type="EMBL" id="CCC93956.1"/>
    </source>
</evidence>